<name>A0AAE1D743_9GAST</name>
<evidence type="ECO:0000313" key="2">
    <source>
        <dbReference type="Proteomes" id="UP001283361"/>
    </source>
</evidence>
<sequence length="74" mass="8319">MIAPKLASFDKLHIDKVFAPVISVLLCAQPSPFLCYTSPEQRLNTCTVELRFFTRPSHLTPTSREMVARLPACL</sequence>
<protein>
    <submittedName>
        <fullName evidence="1">Uncharacterized protein</fullName>
    </submittedName>
</protein>
<dbReference type="Proteomes" id="UP001283361">
    <property type="component" value="Unassembled WGS sequence"/>
</dbReference>
<proteinExistence type="predicted"/>
<reference evidence="1" key="1">
    <citation type="journal article" date="2023" name="G3 (Bethesda)">
        <title>A reference genome for the long-term kleptoplast-retaining sea slug Elysia crispata morphotype clarki.</title>
        <authorList>
            <person name="Eastman K.E."/>
            <person name="Pendleton A.L."/>
            <person name="Shaikh M.A."/>
            <person name="Suttiyut T."/>
            <person name="Ogas R."/>
            <person name="Tomko P."/>
            <person name="Gavelis G."/>
            <person name="Widhalm J.R."/>
            <person name="Wisecaver J.H."/>
        </authorList>
    </citation>
    <scope>NUCLEOTIDE SEQUENCE</scope>
    <source>
        <strain evidence="1">ECLA1</strain>
    </source>
</reference>
<keyword evidence="2" id="KW-1185">Reference proteome</keyword>
<evidence type="ECO:0000313" key="1">
    <source>
        <dbReference type="EMBL" id="KAK3758878.1"/>
    </source>
</evidence>
<organism evidence="1 2">
    <name type="scientific">Elysia crispata</name>
    <name type="common">lettuce slug</name>
    <dbReference type="NCBI Taxonomy" id="231223"/>
    <lineage>
        <taxon>Eukaryota</taxon>
        <taxon>Metazoa</taxon>
        <taxon>Spiralia</taxon>
        <taxon>Lophotrochozoa</taxon>
        <taxon>Mollusca</taxon>
        <taxon>Gastropoda</taxon>
        <taxon>Heterobranchia</taxon>
        <taxon>Euthyneura</taxon>
        <taxon>Panpulmonata</taxon>
        <taxon>Sacoglossa</taxon>
        <taxon>Placobranchoidea</taxon>
        <taxon>Plakobranchidae</taxon>
        <taxon>Elysia</taxon>
    </lineage>
</organism>
<dbReference type="EMBL" id="JAWDGP010005192">
    <property type="protein sequence ID" value="KAK3758878.1"/>
    <property type="molecule type" value="Genomic_DNA"/>
</dbReference>
<comment type="caution">
    <text evidence="1">The sequence shown here is derived from an EMBL/GenBank/DDBJ whole genome shotgun (WGS) entry which is preliminary data.</text>
</comment>
<accession>A0AAE1D743</accession>
<dbReference type="AlphaFoldDB" id="A0AAE1D743"/>
<gene>
    <name evidence="1" type="ORF">RRG08_025574</name>
</gene>